<reference evidence="3 4" key="1">
    <citation type="submission" date="2016-07" db="EMBL/GenBank/DDBJ databases">
        <title>Pervasive Adenine N6-methylation of Active Genes in Fungi.</title>
        <authorList>
            <consortium name="DOE Joint Genome Institute"/>
            <person name="Mondo S.J."/>
            <person name="Dannebaum R.O."/>
            <person name="Kuo R.C."/>
            <person name="Labutti K."/>
            <person name="Haridas S."/>
            <person name="Kuo A."/>
            <person name="Salamov A."/>
            <person name="Ahrendt S.R."/>
            <person name="Lipzen A."/>
            <person name="Sullivan W."/>
            <person name="Andreopoulos W.B."/>
            <person name="Clum A."/>
            <person name="Lindquist E."/>
            <person name="Daum C."/>
            <person name="Ramamoorthy G.K."/>
            <person name="Gryganskyi A."/>
            <person name="Culley D."/>
            <person name="Magnuson J.K."/>
            <person name="James T.Y."/>
            <person name="O'Malley M.A."/>
            <person name="Stajich J.E."/>
            <person name="Spatafora J.W."/>
            <person name="Visel A."/>
            <person name="Grigoriev I.V."/>
        </authorList>
    </citation>
    <scope>NUCLEOTIDE SEQUENCE [LARGE SCALE GENOMIC DNA]</scope>
    <source>
        <strain evidence="3 4">NRRL 3301</strain>
    </source>
</reference>
<dbReference type="AlphaFoldDB" id="A0A1X2GWR5"/>
<protein>
    <submittedName>
        <fullName evidence="3">Uncharacterized protein</fullName>
    </submittedName>
</protein>
<feature type="transmembrane region" description="Helical" evidence="2">
    <location>
        <begin position="34"/>
        <end position="56"/>
    </location>
</feature>
<dbReference type="Proteomes" id="UP000242146">
    <property type="component" value="Unassembled WGS sequence"/>
</dbReference>
<dbReference type="EMBL" id="MCGT01000001">
    <property type="protein sequence ID" value="ORX62527.1"/>
    <property type="molecule type" value="Genomic_DNA"/>
</dbReference>
<keyword evidence="2" id="KW-0472">Membrane</keyword>
<organism evidence="3 4">
    <name type="scientific">Hesseltinella vesiculosa</name>
    <dbReference type="NCBI Taxonomy" id="101127"/>
    <lineage>
        <taxon>Eukaryota</taxon>
        <taxon>Fungi</taxon>
        <taxon>Fungi incertae sedis</taxon>
        <taxon>Mucoromycota</taxon>
        <taxon>Mucoromycotina</taxon>
        <taxon>Mucoromycetes</taxon>
        <taxon>Mucorales</taxon>
        <taxon>Cunninghamellaceae</taxon>
        <taxon>Hesseltinella</taxon>
    </lineage>
</organism>
<sequence length="439" mass="49694">MDDIFWRKCDDTNICHCDWRLQVYGCQESGVIRLMYIGNAVLSSIFGVLAFVLLTYRLKYCSQAIFEVRTSTGFIRPKPIEALLLFAGIFNILRALHAIILVTNALNNVAFRSFAYEFPWAFGYAALSCYVFGVAHTMCDNAKYNSWFHNPLRVDIVGSIYLVSPFISNNYVSISAGVFALHGDLSKATVYTEVLYYLWTFYCGSLSFIFLFAGWRLSQLLKGCLQNYKQDYHVYQKMKTGILKVRLATIVGSLCLFVFGLVVFIYALLRDKLYTKMSAHLLIAIAWTFDGIVATSLLEGILILNPRLAGVFGKLHFGRDSRDQQTSTFDDSQHTSLTPLTLAMAKNDRPGFSPFRAVQPSFYYVTPRRPSRNPSGSSDASGESSVRERTIEDDLQQYNAVTQEARAQQYGRPSNIHRRPSQTSLDPTPNLMTSFATYY</sequence>
<gene>
    <name evidence="3" type="ORF">DM01DRAFT_1379204</name>
</gene>
<dbReference type="STRING" id="101127.A0A1X2GWR5"/>
<feature type="region of interest" description="Disordered" evidence="1">
    <location>
        <begin position="366"/>
        <end position="388"/>
    </location>
</feature>
<keyword evidence="2" id="KW-0812">Transmembrane</keyword>
<evidence type="ECO:0000256" key="1">
    <source>
        <dbReference type="SAM" id="MobiDB-lite"/>
    </source>
</evidence>
<feature type="compositionally biased region" description="Low complexity" evidence="1">
    <location>
        <begin position="372"/>
        <end position="384"/>
    </location>
</feature>
<proteinExistence type="predicted"/>
<dbReference type="OrthoDB" id="2405215at2759"/>
<feature type="transmembrane region" description="Helical" evidence="2">
    <location>
        <begin position="281"/>
        <end position="304"/>
    </location>
</feature>
<evidence type="ECO:0000313" key="4">
    <source>
        <dbReference type="Proteomes" id="UP000242146"/>
    </source>
</evidence>
<accession>A0A1X2GWR5</accession>
<keyword evidence="4" id="KW-1185">Reference proteome</keyword>
<name>A0A1X2GWR5_9FUNG</name>
<feature type="region of interest" description="Disordered" evidence="1">
    <location>
        <begin position="405"/>
        <end position="429"/>
    </location>
</feature>
<evidence type="ECO:0000256" key="2">
    <source>
        <dbReference type="SAM" id="Phobius"/>
    </source>
</evidence>
<keyword evidence="2" id="KW-1133">Transmembrane helix</keyword>
<feature type="transmembrane region" description="Helical" evidence="2">
    <location>
        <begin position="83"/>
        <end position="106"/>
    </location>
</feature>
<feature type="transmembrane region" description="Helical" evidence="2">
    <location>
        <begin position="194"/>
        <end position="213"/>
    </location>
</feature>
<feature type="transmembrane region" description="Helical" evidence="2">
    <location>
        <begin position="118"/>
        <end position="139"/>
    </location>
</feature>
<feature type="transmembrane region" description="Helical" evidence="2">
    <location>
        <begin position="247"/>
        <end position="269"/>
    </location>
</feature>
<comment type="caution">
    <text evidence="3">The sequence shown here is derived from an EMBL/GenBank/DDBJ whole genome shotgun (WGS) entry which is preliminary data.</text>
</comment>
<evidence type="ECO:0000313" key="3">
    <source>
        <dbReference type="EMBL" id="ORX62527.1"/>
    </source>
</evidence>
<feature type="transmembrane region" description="Helical" evidence="2">
    <location>
        <begin position="160"/>
        <end position="182"/>
    </location>
</feature>